<dbReference type="KEGG" id="sgm:GCM10017557_38020"/>
<feature type="transmembrane region" description="Helical" evidence="1">
    <location>
        <begin position="108"/>
        <end position="129"/>
    </location>
</feature>
<dbReference type="Proteomes" id="UP000516444">
    <property type="component" value="Chromosome"/>
</dbReference>
<evidence type="ECO:0000256" key="1">
    <source>
        <dbReference type="SAM" id="Phobius"/>
    </source>
</evidence>
<keyword evidence="3" id="KW-1185">Reference proteome</keyword>
<accession>A0A7G1NZN6</accession>
<name>A0A7G1NZN6_9ACTN</name>
<feature type="transmembrane region" description="Helical" evidence="1">
    <location>
        <begin position="62"/>
        <end position="80"/>
    </location>
</feature>
<feature type="transmembrane region" description="Helical" evidence="1">
    <location>
        <begin position="273"/>
        <end position="294"/>
    </location>
</feature>
<protein>
    <submittedName>
        <fullName evidence="2">ABC transporter permease</fullName>
    </submittedName>
</protein>
<feature type="transmembrane region" description="Helical" evidence="1">
    <location>
        <begin position="191"/>
        <end position="216"/>
    </location>
</feature>
<proteinExistence type="predicted"/>
<keyword evidence="1" id="KW-1133">Transmembrane helix</keyword>
<gene>
    <name evidence="2" type="ORF">GCM10017557_38020</name>
</gene>
<dbReference type="EMBL" id="AP023440">
    <property type="protein sequence ID" value="BCL28943.1"/>
    <property type="molecule type" value="Genomic_DNA"/>
</dbReference>
<sequence>MSDTTTRLPSELANAYRRSFAHRRRFALRPRRDPGRAPGGQATMWHCLHAEWIKIRTMRSTLYLLLGTLAFCIGLAALNGSSAGSEFADLSPADQATFDPLATSMRGYLLAQIALGLLGGLVITSEYGVRTIVSTLTSVPHRARVLASKAVVLAGLALPVGIVMSLAGFLVGQGTLSGAGAPHLALSDGVALRGIVGGGVYLALAGLFGLALGTVIRSTTATVTTLFGVMLIVQAFAPALPGGVGDWVLKYWPPIAGGQVVTSYRDPALLSPWAGLGVMAGCVAALMAAAFVVFHKRDA</sequence>
<keyword evidence="1" id="KW-0812">Transmembrane</keyword>
<organism evidence="2 3">
    <name type="scientific">Streptomyces aurantiacus</name>
    <dbReference type="NCBI Taxonomy" id="47760"/>
    <lineage>
        <taxon>Bacteria</taxon>
        <taxon>Bacillati</taxon>
        <taxon>Actinomycetota</taxon>
        <taxon>Actinomycetes</taxon>
        <taxon>Kitasatosporales</taxon>
        <taxon>Streptomycetaceae</taxon>
        <taxon>Streptomyces</taxon>
        <taxon>Streptomyces aurantiacus group</taxon>
    </lineage>
</organism>
<feature type="transmembrane region" description="Helical" evidence="1">
    <location>
        <begin position="150"/>
        <end position="171"/>
    </location>
</feature>
<dbReference type="RefSeq" id="WP_190851127.1">
    <property type="nucleotide sequence ID" value="NZ_AP023440.1"/>
</dbReference>
<dbReference type="PANTHER" id="PTHR37305:SF1">
    <property type="entry name" value="MEMBRANE PROTEIN"/>
    <property type="match status" value="1"/>
</dbReference>
<feature type="transmembrane region" description="Helical" evidence="1">
    <location>
        <begin position="223"/>
        <end position="244"/>
    </location>
</feature>
<evidence type="ECO:0000313" key="3">
    <source>
        <dbReference type="Proteomes" id="UP000516444"/>
    </source>
</evidence>
<dbReference type="AlphaFoldDB" id="A0A7G1NZN6"/>
<evidence type="ECO:0000313" key="2">
    <source>
        <dbReference type="EMBL" id="BCL28943.1"/>
    </source>
</evidence>
<dbReference type="PANTHER" id="PTHR37305">
    <property type="entry name" value="INTEGRAL MEMBRANE PROTEIN-RELATED"/>
    <property type="match status" value="1"/>
</dbReference>
<keyword evidence="1" id="KW-0472">Membrane</keyword>
<reference evidence="2 3" key="1">
    <citation type="journal article" date="2014" name="Int. J. Syst. Evol. Microbiol.">
        <title>Complete genome sequence of Corynebacterium casei LMG S-19264T (=DSM 44701T), isolated from a smear-ripened cheese.</title>
        <authorList>
            <consortium name="US DOE Joint Genome Institute (JGI-PGF)"/>
            <person name="Walter F."/>
            <person name="Albersmeier A."/>
            <person name="Kalinowski J."/>
            <person name="Ruckert C."/>
        </authorList>
    </citation>
    <scope>NUCLEOTIDE SEQUENCE [LARGE SCALE GENOMIC DNA]</scope>
    <source>
        <strain evidence="2 3">JCM 4677</strain>
    </source>
</reference>